<comment type="caution">
    <text evidence="2">The sequence shown here is derived from an EMBL/GenBank/DDBJ whole genome shotgun (WGS) entry which is preliminary data.</text>
</comment>
<dbReference type="EMBL" id="MIGZ01000143">
    <property type="protein sequence ID" value="ODQ86498.1"/>
    <property type="molecule type" value="Genomic_DNA"/>
</dbReference>
<evidence type="ECO:0000313" key="2">
    <source>
        <dbReference type="EMBL" id="ODQ86498.1"/>
    </source>
</evidence>
<feature type="transmembrane region" description="Helical" evidence="1">
    <location>
        <begin position="115"/>
        <end position="137"/>
    </location>
</feature>
<dbReference type="AlphaFoldDB" id="A0A1E3R987"/>
<feature type="transmembrane region" description="Helical" evidence="1">
    <location>
        <begin position="235"/>
        <end position="255"/>
    </location>
</feature>
<feature type="transmembrane region" description="Helical" evidence="1">
    <location>
        <begin position="212"/>
        <end position="229"/>
    </location>
</feature>
<evidence type="ECO:0000256" key="1">
    <source>
        <dbReference type="SAM" id="Phobius"/>
    </source>
</evidence>
<feature type="transmembrane region" description="Helical" evidence="1">
    <location>
        <begin position="149"/>
        <end position="174"/>
    </location>
</feature>
<sequence>MTNATRATPRRNSPRVATWRWIAAVLALSQLAAPFLTRAVAGDFLASGATNEALITPAGYAFGLWSLITLLSATTMLAVLRFGLGAWWETSVLVDASVVFAGFSLWLLVAAQGWLWVSVVVFVVMVAALSHIMRLLVRRRHDLTCQRWLAVLATATFGLYLGWSTVAVFANVTAALIDSGVSPAVVWWQLVVLVLATAFAIGLATMLRGTPGYVAGVLWALVAIAVGAAQRDSSVLATTAAVAALLVAAAGVTAMRRHRVP</sequence>
<keyword evidence="1" id="KW-0472">Membrane</keyword>
<name>A0A1E3R987_9MYCO</name>
<reference evidence="3" key="1">
    <citation type="submission" date="2016-09" db="EMBL/GenBank/DDBJ databases">
        <authorList>
            <person name="Greninger A.L."/>
            <person name="Jerome K.R."/>
            <person name="Mcnair B."/>
            <person name="Wallis C."/>
            <person name="Fang F."/>
        </authorList>
    </citation>
    <scope>NUCLEOTIDE SEQUENCE [LARGE SCALE GENOMIC DNA]</scope>
    <source>
        <strain evidence="3">M7</strain>
    </source>
</reference>
<protein>
    <submittedName>
        <fullName evidence="2">Uncharacterized protein</fullName>
    </submittedName>
</protein>
<keyword evidence="1" id="KW-1133">Transmembrane helix</keyword>
<feature type="transmembrane region" description="Helical" evidence="1">
    <location>
        <begin position="57"/>
        <end position="80"/>
    </location>
</feature>
<dbReference type="OrthoDB" id="5189031at2"/>
<dbReference type="RefSeq" id="WP_069406957.1">
    <property type="nucleotide sequence ID" value="NZ_MIGZ01000143.1"/>
</dbReference>
<feature type="transmembrane region" description="Helical" evidence="1">
    <location>
        <begin position="92"/>
        <end position="109"/>
    </location>
</feature>
<feature type="transmembrane region" description="Helical" evidence="1">
    <location>
        <begin position="186"/>
        <end position="205"/>
    </location>
</feature>
<keyword evidence="1" id="KW-0812">Transmembrane</keyword>
<organism evidence="2 3">
    <name type="scientific">Mycolicibacterium holsaticum</name>
    <dbReference type="NCBI Taxonomy" id="152142"/>
    <lineage>
        <taxon>Bacteria</taxon>
        <taxon>Bacillati</taxon>
        <taxon>Actinomycetota</taxon>
        <taxon>Actinomycetes</taxon>
        <taxon>Mycobacteriales</taxon>
        <taxon>Mycobacteriaceae</taxon>
        <taxon>Mycolicibacterium</taxon>
    </lineage>
</organism>
<gene>
    <name evidence="2" type="ORF">BHQ17_20555</name>
</gene>
<keyword evidence="3" id="KW-1185">Reference proteome</keyword>
<evidence type="ECO:0000313" key="3">
    <source>
        <dbReference type="Proteomes" id="UP000094243"/>
    </source>
</evidence>
<proteinExistence type="predicted"/>
<accession>A0A1E3R987</accession>
<dbReference type="Proteomes" id="UP000094243">
    <property type="component" value="Unassembled WGS sequence"/>
</dbReference>